<comment type="subcellular location">
    <subcellularLocation>
        <location evidence="1">Membrane</location>
        <topology evidence="1">Multi-pass membrane protein</topology>
    </subcellularLocation>
</comment>
<dbReference type="Gene3D" id="1.20.1070.10">
    <property type="entry name" value="Rhodopsin 7-helix transmembrane proteins"/>
    <property type="match status" value="1"/>
</dbReference>
<dbReference type="Pfam" id="PF00001">
    <property type="entry name" value="7tm_1"/>
    <property type="match status" value="1"/>
</dbReference>
<name>A0AAD5TSB0_9FUNG</name>
<dbReference type="InterPro" id="IPR050125">
    <property type="entry name" value="GPCR_opsins"/>
</dbReference>
<reference evidence="9" key="1">
    <citation type="submission" date="2020-05" db="EMBL/GenBank/DDBJ databases">
        <title>Phylogenomic resolution of chytrid fungi.</title>
        <authorList>
            <person name="Stajich J.E."/>
            <person name="Amses K."/>
            <person name="Simmons R."/>
            <person name="Seto K."/>
            <person name="Myers J."/>
            <person name="Bonds A."/>
            <person name="Quandt C.A."/>
            <person name="Barry K."/>
            <person name="Liu P."/>
            <person name="Grigoriev I."/>
            <person name="Longcore J.E."/>
            <person name="James T.Y."/>
        </authorList>
    </citation>
    <scope>NUCLEOTIDE SEQUENCE</scope>
    <source>
        <strain evidence="9">JEL0379</strain>
    </source>
</reference>
<keyword evidence="4" id="KW-0297">G-protein coupled receptor</keyword>
<sequence length="359" mass="39786">MTDRDWIGIPAPHRNNGMQTGHLIVSVLVQGLSVSFASFTIAVFVSSTRLRCGNAKWHNWLVLFDSVADLFMNIFQWGAVIVQIYNGGWYFGDGWCQFQGYTSTLFGFLSVNGVVLLTHERAYSIIFEKEWTEKHTILGALFACISSAFVASIYMWHGNRFALQESGIYCCPDYAGQALRPQPDPQLNRDVSLFVLVIMIFNILAIATVYCLIFVVVSRVSRNVMHLNAETLDPETTGIKATRITSFQEGAPPSASARSFPDEIADNIHLQKEWPDCDRTLNKIKAAAGRSKIEKEIAIKCITMTASLLALWCPTLIKIGIAVSTRAPVNPIFDIWAALSSISPGIVPRNLAGRVFSPC</sequence>
<dbReference type="InterPro" id="IPR017452">
    <property type="entry name" value="GPCR_Rhodpsn_7TM"/>
</dbReference>
<evidence type="ECO:0000256" key="7">
    <source>
        <dbReference type="SAM" id="Phobius"/>
    </source>
</evidence>
<dbReference type="EMBL" id="JADGJQ010000001">
    <property type="protein sequence ID" value="KAJ3185671.1"/>
    <property type="molecule type" value="Genomic_DNA"/>
</dbReference>
<evidence type="ECO:0000256" key="5">
    <source>
        <dbReference type="ARBA" id="ARBA00023136"/>
    </source>
</evidence>
<feature type="transmembrane region" description="Helical" evidence="7">
    <location>
        <begin position="137"/>
        <end position="156"/>
    </location>
</feature>
<dbReference type="InterPro" id="IPR000276">
    <property type="entry name" value="GPCR_Rhodpsn"/>
</dbReference>
<dbReference type="PANTHER" id="PTHR24240">
    <property type="entry name" value="OPSIN"/>
    <property type="match status" value="1"/>
</dbReference>
<evidence type="ECO:0000256" key="4">
    <source>
        <dbReference type="ARBA" id="ARBA00023040"/>
    </source>
</evidence>
<feature type="transmembrane region" description="Helical" evidence="7">
    <location>
        <begin position="57"/>
        <end position="78"/>
    </location>
</feature>
<keyword evidence="6" id="KW-0675">Receptor</keyword>
<dbReference type="AlphaFoldDB" id="A0AAD5TSB0"/>
<evidence type="ECO:0000256" key="1">
    <source>
        <dbReference type="ARBA" id="ARBA00004141"/>
    </source>
</evidence>
<dbReference type="Proteomes" id="UP001212152">
    <property type="component" value="Unassembled WGS sequence"/>
</dbReference>
<keyword evidence="10" id="KW-1185">Reference proteome</keyword>
<dbReference type="PROSITE" id="PS50262">
    <property type="entry name" value="G_PROTEIN_RECEP_F1_2"/>
    <property type="match status" value="1"/>
</dbReference>
<evidence type="ECO:0000259" key="8">
    <source>
        <dbReference type="PROSITE" id="PS50262"/>
    </source>
</evidence>
<accession>A0AAD5TSB0</accession>
<keyword evidence="3 7" id="KW-1133">Transmembrane helix</keyword>
<evidence type="ECO:0000256" key="2">
    <source>
        <dbReference type="ARBA" id="ARBA00022692"/>
    </source>
</evidence>
<organism evidence="9 10">
    <name type="scientific">Geranomyces variabilis</name>
    <dbReference type="NCBI Taxonomy" id="109894"/>
    <lineage>
        <taxon>Eukaryota</taxon>
        <taxon>Fungi</taxon>
        <taxon>Fungi incertae sedis</taxon>
        <taxon>Chytridiomycota</taxon>
        <taxon>Chytridiomycota incertae sedis</taxon>
        <taxon>Chytridiomycetes</taxon>
        <taxon>Spizellomycetales</taxon>
        <taxon>Powellomycetaceae</taxon>
        <taxon>Geranomyces</taxon>
    </lineage>
</organism>
<evidence type="ECO:0000256" key="3">
    <source>
        <dbReference type="ARBA" id="ARBA00022989"/>
    </source>
</evidence>
<feature type="domain" description="G-protein coupled receptors family 1 profile" evidence="8">
    <location>
        <begin position="36"/>
        <end position="317"/>
    </location>
</feature>
<feature type="transmembrane region" description="Helical" evidence="7">
    <location>
        <begin position="23"/>
        <end position="45"/>
    </location>
</feature>
<evidence type="ECO:0000313" key="10">
    <source>
        <dbReference type="Proteomes" id="UP001212152"/>
    </source>
</evidence>
<evidence type="ECO:0000313" key="9">
    <source>
        <dbReference type="EMBL" id="KAJ3185671.1"/>
    </source>
</evidence>
<feature type="transmembrane region" description="Helical" evidence="7">
    <location>
        <begin position="193"/>
        <end position="217"/>
    </location>
</feature>
<dbReference type="GO" id="GO:0016020">
    <property type="term" value="C:membrane"/>
    <property type="evidence" value="ECO:0007669"/>
    <property type="project" value="UniProtKB-SubCell"/>
</dbReference>
<dbReference type="CDD" id="cd00637">
    <property type="entry name" value="7tm_classA_rhodopsin-like"/>
    <property type="match status" value="1"/>
</dbReference>
<protein>
    <recommendedName>
        <fullName evidence="8">G-protein coupled receptors family 1 profile domain-containing protein</fullName>
    </recommendedName>
</protein>
<keyword evidence="2 7" id="KW-0812">Transmembrane</keyword>
<evidence type="ECO:0000256" key="6">
    <source>
        <dbReference type="ARBA" id="ARBA00023170"/>
    </source>
</evidence>
<keyword evidence="5 7" id="KW-0472">Membrane</keyword>
<feature type="transmembrane region" description="Helical" evidence="7">
    <location>
        <begin position="98"/>
        <end position="117"/>
    </location>
</feature>
<dbReference type="GO" id="GO:0004930">
    <property type="term" value="F:G protein-coupled receptor activity"/>
    <property type="evidence" value="ECO:0007669"/>
    <property type="project" value="UniProtKB-KW"/>
</dbReference>
<comment type="caution">
    <text evidence="9">The sequence shown here is derived from an EMBL/GenBank/DDBJ whole genome shotgun (WGS) entry which is preliminary data.</text>
</comment>
<dbReference type="SUPFAM" id="SSF81321">
    <property type="entry name" value="Family A G protein-coupled receptor-like"/>
    <property type="match status" value="1"/>
</dbReference>
<gene>
    <name evidence="9" type="ORF">HDU87_000295</name>
</gene>
<proteinExistence type="predicted"/>
<keyword evidence="4" id="KW-0807">Transducer</keyword>